<evidence type="ECO:0000313" key="10">
    <source>
        <dbReference type="Proteomes" id="UP000238823"/>
    </source>
</evidence>
<evidence type="ECO:0000256" key="6">
    <source>
        <dbReference type="ARBA" id="ARBA00029677"/>
    </source>
</evidence>
<dbReference type="AlphaFoldDB" id="A0A2S9XLG3"/>
<name>A0A2S9XLG3_9BACT</name>
<proteinExistence type="inferred from homology"/>
<dbReference type="RefSeq" id="WP_106094749.1">
    <property type="nucleotide sequence ID" value="NZ_PVNL01000147.1"/>
</dbReference>
<dbReference type="Pfam" id="PF09764">
    <property type="entry name" value="Nt_Gln_amidase"/>
    <property type="match status" value="1"/>
</dbReference>
<evidence type="ECO:0000313" key="9">
    <source>
        <dbReference type="EMBL" id="PRP93570.1"/>
    </source>
</evidence>
<evidence type="ECO:0000256" key="4">
    <source>
        <dbReference type="ARBA" id="ARBA00021247"/>
    </source>
</evidence>
<dbReference type="GO" id="GO:0005829">
    <property type="term" value="C:cytosol"/>
    <property type="evidence" value="ECO:0007669"/>
    <property type="project" value="TreeGrafter"/>
</dbReference>
<dbReference type="InterPro" id="IPR037132">
    <property type="entry name" value="N_Gln_amidohydro_ab_roll_sf"/>
</dbReference>
<dbReference type="InterPro" id="IPR039733">
    <property type="entry name" value="NTAQ1"/>
</dbReference>
<dbReference type="Proteomes" id="UP000238823">
    <property type="component" value="Unassembled WGS sequence"/>
</dbReference>
<accession>A0A2S9XLG3</accession>
<organism evidence="9 10">
    <name type="scientific">Enhygromyxa salina</name>
    <dbReference type="NCBI Taxonomy" id="215803"/>
    <lineage>
        <taxon>Bacteria</taxon>
        <taxon>Pseudomonadati</taxon>
        <taxon>Myxococcota</taxon>
        <taxon>Polyangia</taxon>
        <taxon>Nannocystales</taxon>
        <taxon>Nannocystaceae</taxon>
        <taxon>Enhygromyxa</taxon>
    </lineage>
</organism>
<evidence type="ECO:0000256" key="2">
    <source>
        <dbReference type="ARBA" id="ARBA00011245"/>
    </source>
</evidence>
<comment type="similarity">
    <text evidence="1">Belongs to the NTAQ1 family.</text>
</comment>
<dbReference type="GO" id="GO:0008418">
    <property type="term" value="F:protein-N-terminal asparagine amidohydrolase activity"/>
    <property type="evidence" value="ECO:0007669"/>
    <property type="project" value="InterPro"/>
</dbReference>
<evidence type="ECO:0000256" key="1">
    <source>
        <dbReference type="ARBA" id="ARBA00008985"/>
    </source>
</evidence>
<dbReference type="EC" id="3.5.1.122" evidence="3"/>
<evidence type="ECO:0000256" key="5">
    <source>
        <dbReference type="ARBA" id="ARBA00022801"/>
    </source>
</evidence>
<comment type="subunit">
    <text evidence="2">Monomer.</text>
</comment>
<evidence type="ECO:0000256" key="7">
    <source>
        <dbReference type="ARBA" id="ARBA00048768"/>
    </source>
</evidence>
<evidence type="ECO:0000259" key="8">
    <source>
        <dbReference type="Pfam" id="PF09764"/>
    </source>
</evidence>
<dbReference type="PANTHER" id="PTHR13035:SF0">
    <property type="entry name" value="PROTEIN N-TERMINAL GLUTAMINE AMIDOHYDROLASE"/>
    <property type="match status" value="1"/>
</dbReference>
<feature type="domain" description="Protein N-terminal glutamine amidohydrolase alpha beta roll" evidence="8">
    <location>
        <begin position="7"/>
        <end position="185"/>
    </location>
</feature>
<keyword evidence="5" id="KW-0378">Hydrolase</keyword>
<sequence>MNPALAYCPFYCEENIWQLCGDQRERLGSSQDRKVLIISNPARRVAMWGQRSSPDPALPVVWDYHVVMLARGPSGWEAWDLDAVGPVPRPAAQWLEDSFRGTGLLPRSFEPRFRVVSCADYRRYLRSDRRHMRDVDGTPIQPPPSWPPIIGECPPGTQDDGSNLDRFRDCEDREFIGELLELSALRRWLAQSDAVDRA</sequence>
<dbReference type="GO" id="GO:0070773">
    <property type="term" value="F:protein-N-terminal glutamine amidohydrolase activity"/>
    <property type="evidence" value="ECO:0007669"/>
    <property type="project" value="UniProtKB-EC"/>
</dbReference>
<dbReference type="Gene3D" id="3.10.620.10">
    <property type="entry name" value="Protein N-terminal glutamine amidohydrolase, alpha beta roll"/>
    <property type="match status" value="1"/>
</dbReference>
<protein>
    <recommendedName>
        <fullName evidence="4">Protein N-terminal glutamine amidohydrolase</fullName>
        <ecNumber evidence="3">3.5.1.122</ecNumber>
    </recommendedName>
    <alternativeName>
        <fullName evidence="6">Protein NH2-terminal glutamine deamidase</fullName>
    </alternativeName>
</protein>
<comment type="caution">
    <text evidence="9">The sequence shown here is derived from an EMBL/GenBank/DDBJ whole genome shotgun (WGS) entry which is preliminary data.</text>
</comment>
<dbReference type="InterPro" id="IPR023128">
    <property type="entry name" value="Prot_N_Gln_amidohydro_ab_roll"/>
</dbReference>
<evidence type="ECO:0000256" key="3">
    <source>
        <dbReference type="ARBA" id="ARBA00012718"/>
    </source>
</evidence>
<reference evidence="9 10" key="1">
    <citation type="submission" date="2018-03" db="EMBL/GenBank/DDBJ databases">
        <title>Draft Genome Sequences of the Obligatory Marine Myxobacteria Enhygromyxa salina SWB007.</title>
        <authorList>
            <person name="Poehlein A."/>
            <person name="Moghaddam J.A."/>
            <person name="Harms H."/>
            <person name="Alanjari M."/>
            <person name="Koenig G.M."/>
            <person name="Daniel R."/>
            <person name="Schaeberle T.F."/>
        </authorList>
    </citation>
    <scope>NUCLEOTIDE SEQUENCE [LARGE SCALE GENOMIC DNA]</scope>
    <source>
        <strain evidence="9 10">SWB007</strain>
    </source>
</reference>
<dbReference type="OrthoDB" id="823442at2"/>
<dbReference type="EMBL" id="PVNL01000147">
    <property type="protein sequence ID" value="PRP93570.1"/>
    <property type="molecule type" value="Genomic_DNA"/>
</dbReference>
<dbReference type="PANTHER" id="PTHR13035">
    <property type="entry name" value="PROTEIN N-TERMINAL GLUTAMINE AMIDOHYDROLASE"/>
    <property type="match status" value="1"/>
</dbReference>
<gene>
    <name evidence="9" type="ORF">ENSA7_79980</name>
</gene>
<comment type="catalytic activity">
    <reaction evidence="7">
        <text>N-terminal L-glutaminyl-[protein] + H2O = N-terminal L-glutamyl-[protein] + NH4(+)</text>
        <dbReference type="Rhea" id="RHEA:50680"/>
        <dbReference type="Rhea" id="RHEA-COMP:12668"/>
        <dbReference type="Rhea" id="RHEA-COMP:12777"/>
        <dbReference type="ChEBI" id="CHEBI:15377"/>
        <dbReference type="ChEBI" id="CHEBI:28938"/>
        <dbReference type="ChEBI" id="CHEBI:64721"/>
        <dbReference type="ChEBI" id="CHEBI:64722"/>
        <dbReference type="EC" id="3.5.1.122"/>
    </reaction>
</comment>